<feature type="active site" evidence="8">
    <location>
        <position position="122"/>
    </location>
</feature>
<reference evidence="11 12" key="1">
    <citation type="submission" date="2020-08" db="EMBL/GenBank/DDBJ databases">
        <title>A Genomic Blueprint of the Chicken Gut Microbiome.</title>
        <authorList>
            <person name="Gilroy R."/>
            <person name="Ravi A."/>
            <person name="Getino M."/>
            <person name="Pursley I."/>
            <person name="Horton D.L."/>
            <person name="Alikhan N.-F."/>
            <person name="Baker D."/>
            <person name="Gharbi K."/>
            <person name="Hall N."/>
            <person name="Watson M."/>
            <person name="Adriaenssens E.M."/>
            <person name="Foster-Nyarko E."/>
            <person name="Jarju S."/>
            <person name="Secka A."/>
            <person name="Antonio M."/>
            <person name="Oren A."/>
            <person name="Chaudhuri R."/>
            <person name="La Ragione R.M."/>
            <person name="Hildebrand F."/>
            <person name="Pallen M.J."/>
        </authorList>
    </citation>
    <scope>NUCLEOTIDE SEQUENCE [LARGE SCALE GENOMIC DNA]</scope>
    <source>
        <strain evidence="11 12">Sa3CVN1</strain>
    </source>
</reference>
<dbReference type="SMART" id="SM00358">
    <property type="entry name" value="DSRM"/>
    <property type="match status" value="1"/>
</dbReference>
<comment type="caution">
    <text evidence="11">The sequence shown here is derived from an EMBL/GenBank/DDBJ whole genome shotgun (WGS) entry which is preliminary data.</text>
</comment>
<evidence type="ECO:0000313" key="12">
    <source>
        <dbReference type="Proteomes" id="UP000627781"/>
    </source>
</evidence>
<keyword evidence="6 8" id="KW-0378">Hydrolase</keyword>
<accession>A0ABR8PQI2</accession>
<dbReference type="InterPro" id="IPR036389">
    <property type="entry name" value="RNase_III_sf"/>
</dbReference>
<evidence type="ECO:0000259" key="9">
    <source>
        <dbReference type="PROSITE" id="PS50137"/>
    </source>
</evidence>
<keyword evidence="4 8" id="KW-0540">Nuclease</keyword>
<dbReference type="InterPro" id="IPR014720">
    <property type="entry name" value="dsRBD_dom"/>
</dbReference>
<comment type="similarity">
    <text evidence="2">Belongs to the ribonuclease III family.</text>
</comment>
<comment type="catalytic activity">
    <reaction evidence="1 8">
        <text>Endonucleolytic cleavage to 5'-phosphomonoester.</text>
        <dbReference type="EC" id="3.1.26.3"/>
    </reaction>
</comment>
<keyword evidence="3 8" id="KW-0507">mRNA processing</keyword>
<dbReference type="CDD" id="cd10845">
    <property type="entry name" value="DSRM_RNAse_III_family"/>
    <property type="match status" value="1"/>
</dbReference>
<dbReference type="PROSITE" id="PS50137">
    <property type="entry name" value="DS_RBD"/>
    <property type="match status" value="1"/>
</dbReference>
<keyword evidence="5 8" id="KW-0255">Endonuclease</keyword>
<dbReference type="Pfam" id="PF00035">
    <property type="entry name" value="dsrm"/>
    <property type="match status" value="1"/>
</dbReference>
<evidence type="ECO:0000256" key="2">
    <source>
        <dbReference type="ARBA" id="ARBA00010183"/>
    </source>
</evidence>
<feature type="domain" description="DRBM" evidence="9">
    <location>
        <begin position="160"/>
        <end position="229"/>
    </location>
</feature>
<dbReference type="SMART" id="SM00535">
    <property type="entry name" value="RIBOc"/>
    <property type="match status" value="1"/>
</dbReference>
<evidence type="ECO:0000256" key="8">
    <source>
        <dbReference type="HAMAP-Rule" id="MF_00104"/>
    </source>
</evidence>
<dbReference type="EMBL" id="JACSRA010000004">
    <property type="protein sequence ID" value="MBD7910422.1"/>
    <property type="molecule type" value="Genomic_DNA"/>
</dbReference>
<comment type="subunit">
    <text evidence="8">Homodimer.</text>
</comment>
<dbReference type="RefSeq" id="WP_191767730.1">
    <property type="nucleotide sequence ID" value="NZ_JACSRA010000004.1"/>
</dbReference>
<dbReference type="NCBIfam" id="TIGR02191">
    <property type="entry name" value="RNaseIII"/>
    <property type="match status" value="1"/>
</dbReference>
<dbReference type="Proteomes" id="UP000627781">
    <property type="component" value="Unassembled WGS sequence"/>
</dbReference>
<dbReference type="PANTHER" id="PTHR11207:SF0">
    <property type="entry name" value="RIBONUCLEASE 3"/>
    <property type="match status" value="1"/>
</dbReference>
<comment type="subcellular location">
    <subcellularLocation>
        <location evidence="8">Cytoplasm</location>
    </subcellularLocation>
</comment>
<dbReference type="InterPro" id="IPR011907">
    <property type="entry name" value="RNase_III"/>
</dbReference>
<dbReference type="SUPFAM" id="SSF69065">
    <property type="entry name" value="RNase III domain-like"/>
    <property type="match status" value="1"/>
</dbReference>
<keyword evidence="8" id="KW-0819">tRNA processing</keyword>
<dbReference type="PROSITE" id="PS00517">
    <property type="entry name" value="RNASE_3_1"/>
    <property type="match status" value="1"/>
</dbReference>
<evidence type="ECO:0000256" key="5">
    <source>
        <dbReference type="ARBA" id="ARBA00022759"/>
    </source>
</evidence>
<evidence type="ECO:0000256" key="6">
    <source>
        <dbReference type="ARBA" id="ARBA00022801"/>
    </source>
</evidence>
<evidence type="ECO:0000256" key="4">
    <source>
        <dbReference type="ARBA" id="ARBA00022722"/>
    </source>
</evidence>
<dbReference type="Gene3D" id="1.10.1520.10">
    <property type="entry name" value="Ribonuclease III domain"/>
    <property type="match status" value="1"/>
</dbReference>
<keyword evidence="12" id="KW-1185">Reference proteome</keyword>
<keyword evidence="7 8" id="KW-0694">RNA-binding</keyword>
<name>A0ABR8PQI2_9CLOT</name>
<comment type="cofactor">
    <cofactor evidence="8">
        <name>Mg(2+)</name>
        <dbReference type="ChEBI" id="CHEBI:18420"/>
    </cofactor>
</comment>
<feature type="domain" description="RNase III" evidence="10">
    <location>
        <begin position="6"/>
        <end position="133"/>
    </location>
</feature>
<dbReference type="HAMAP" id="MF_00104">
    <property type="entry name" value="RNase_III"/>
    <property type="match status" value="1"/>
</dbReference>
<feature type="active site" evidence="8">
    <location>
        <position position="50"/>
    </location>
</feature>
<dbReference type="EC" id="3.1.26.3" evidence="8"/>
<feature type="binding site" evidence="8">
    <location>
        <position position="122"/>
    </location>
    <ligand>
        <name>Mg(2+)</name>
        <dbReference type="ChEBI" id="CHEBI:18420"/>
    </ligand>
</feature>
<evidence type="ECO:0000256" key="1">
    <source>
        <dbReference type="ARBA" id="ARBA00000109"/>
    </source>
</evidence>
<dbReference type="GO" id="GO:0004525">
    <property type="term" value="F:ribonuclease III activity"/>
    <property type="evidence" value="ECO:0007669"/>
    <property type="project" value="UniProtKB-EC"/>
</dbReference>
<dbReference type="Pfam" id="PF14622">
    <property type="entry name" value="Ribonucleas_3_3"/>
    <property type="match status" value="1"/>
</dbReference>
<keyword evidence="8" id="KW-0460">Magnesium</keyword>
<keyword evidence="8" id="KW-0698">rRNA processing</keyword>
<dbReference type="SUPFAM" id="SSF54768">
    <property type="entry name" value="dsRNA-binding domain-like"/>
    <property type="match status" value="1"/>
</dbReference>
<dbReference type="InterPro" id="IPR000999">
    <property type="entry name" value="RNase_III_dom"/>
</dbReference>
<proteinExistence type="inferred from homology"/>
<dbReference type="PANTHER" id="PTHR11207">
    <property type="entry name" value="RIBONUCLEASE III"/>
    <property type="match status" value="1"/>
</dbReference>
<protein>
    <recommendedName>
        <fullName evidence="8">Ribonuclease 3</fullName>
        <ecNumber evidence="8">3.1.26.3</ecNumber>
    </recommendedName>
    <alternativeName>
        <fullName evidence="8">Ribonuclease III</fullName>
        <shortName evidence="8">RNase III</shortName>
    </alternativeName>
</protein>
<comment type="function">
    <text evidence="8">Digests double-stranded RNA. Involved in the processing of primary rRNA transcript to yield the immediate precursors to the large and small rRNAs (23S and 16S). Processes some mRNAs, and tRNAs when they are encoded in the rRNA operon. Processes pre-crRNA and tracrRNA of type II CRISPR loci if present in the organism.</text>
</comment>
<keyword evidence="8" id="KW-0479">Metal-binding</keyword>
<evidence type="ECO:0000256" key="3">
    <source>
        <dbReference type="ARBA" id="ARBA00022664"/>
    </source>
</evidence>
<keyword evidence="8" id="KW-0963">Cytoplasm</keyword>
<dbReference type="PROSITE" id="PS50142">
    <property type="entry name" value="RNASE_3_2"/>
    <property type="match status" value="1"/>
</dbReference>
<gene>
    <name evidence="8" type="primary">rnc</name>
    <name evidence="11" type="ORF">H9661_03525</name>
</gene>
<sequence>MNNFNLTVVEETIGVKFNNDKLIKIALTHSSYAKQFKDGSYNERLEFLGDSVLQLCITEYLFTNYKSKAEGELTKLRSLIVCENSLYIVAQKLKLGNFIRMSRGEELTGGRERTSIQADAVEAVIAAIYLDKGIEEASKFILREFKDLINKAIKNKIILDFKTKLQEHLQVNGEVDINYELEKYEGPPHNRRFFVNVLVGNKEMGRGSGLSKKEAEQNAAKKALVSLEVIDE</sequence>
<evidence type="ECO:0000256" key="7">
    <source>
        <dbReference type="ARBA" id="ARBA00022884"/>
    </source>
</evidence>
<dbReference type="CDD" id="cd00593">
    <property type="entry name" value="RIBOc"/>
    <property type="match status" value="1"/>
</dbReference>
<feature type="binding site" evidence="8">
    <location>
        <position position="46"/>
    </location>
    <ligand>
        <name>Mg(2+)</name>
        <dbReference type="ChEBI" id="CHEBI:18420"/>
    </ligand>
</feature>
<evidence type="ECO:0000259" key="10">
    <source>
        <dbReference type="PROSITE" id="PS50142"/>
    </source>
</evidence>
<feature type="binding site" evidence="8">
    <location>
        <position position="119"/>
    </location>
    <ligand>
        <name>Mg(2+)</name>
        <dbReference type="ChEBI" id="CHEBI:18420"/>
    </ligand>
</feature>
<organism evidence="11 12">
    <name type="scientific">Clostridium cibarium</name>
    <dbReference type="NCBI Taxonomy" id="2762247"/>
    <lineage>
        <taxon>Bacteria</taxon>
        <taxon>Bacillati</taxon>
        <taxon>Bacillota</taxon>
        <taxon>Clostridia</taxon>
        <taxon>Eubacteriales</taxon>
        <taxon>Clostridiaceae</taxon>
        <taxon>Clostridium</taxon>
    </lineage>
</organism>
<dbReference type="Gene3D" id="3.30.160.20">
    <property type="match status" value="1"/>
</dbReference>
<keyword evidence="8" id="KW-0699">rRNA-binding</keyword>
<evidence type="ECO:0000313" key="11">
    <source>
        <dbReference type="EMBL" id="MBD7910422.1"/>
    </source>
</evidence>